<proteinExistence type="predicted"/>
<protein>
    <submittedName>
        <fullName evidence="1">Uncharacterized protein</fullName>
    </submittedName>
</protein>
<dbReference type="EMBL" id="JBHSNO010000009">
    <property type="protein sequence ID" value="MFC5590763.1"/>
    <property type="molecule type" value="Genomic_DNA"/>
</dbReference>
<dbReference type="RefSeq" id="WP_381437717.1">
    <property type="nucleotide sequence ID" value="NZ_JBHSNO010000009.1"/>
</dbReference>
<sequence length="182" mass="21521">MEGNGKSIVEKVTAGLENVGLGYFHTGEGSEYDDYYLYFNDPDFETRKCALAEFTVMLGNWHEKCSFAFNPQHERKFIGSYSPNEPSHELNNYVEAFVTHHEQIEKNFPVMYEYIIRFLIQIEDNHKYSYEVWFPEVDAELFKRLRESILMPKRRVVDNPTDIKYFLKEAGIPPFFKGDFIE</sequence>
<accession>A0ABW0TPA7</accession>
<evidence type="ECO:0000313" key="2">
    <source>
        <dbReference type="Proteomes" id="UP001596109"/>
    </source>
</evidence>
<reference evidence="2" key="1">
    <citation type="journal article" date="2019" name="Int. J. Syst. Evol. Microbiol.">
        <title>The Global Catalogue of Microorganisms (GCM) 10K type strain sequencing project: providing services to taxonomists for standard genome sequencing and annotation.</title>
        <authorList>
            <consortium name="The Broad Institute Genomics Platform"/>
            <consortium name="The Broad Institute Genome Sequencing Center for Infectious Disease"/>
            <person name="Wu L."/>
            <person name="Ma J."/>
        </authorList>
    </citation>
    <scope>NUCLEOTIDE SEQUENCE [LARGE SCALE GENOMIC DNA]</scope>
    <source>
        <strain evidence="2">CGMCC 4.1434</strain>
    </source>
</reference>
<keyword evidence="2" id="KW-1185">Reference proteome</keyword>
<name>A0ABW0TPA7_9BACL</name>
<evidence type="ECO:0000313" key="1">
    <source>
        <dbReference type="EMBL" id="MFC5590763.1"/>
    </source>
</evidence>
<dbReference type="Proteomes" id="UP001596109">
    <property type="component" value="Unassembled WGS sequence"/>
</dbReference>
<gene>
    <name evidence="1" type="ORF">ACFPRA_17830</name>
</gene>
<organism evidence="1 2">
    <name type="scientific">Sporosarcina soli</name>
    <dbReference type="NCBI Taxonomy" id="334736"/>
    <lineage>
        <taxon>Bacteria</taxon>
        <taxon>Bacillati</taxon>
        <taxon>Bacillota</taxon>
        <taxon>Bacilli</taxon>
        <taxon>Bacillales</taxon>
        <taxon>Caryophanaceae</taxon>
        <taxon>Sporosarcina</taxon>
    </lineage>
</organism>
<comment type="caution">
    <text evidence="1">The sequence shown here is derived from an EMBL/GenBank/DDBJ whole genome shotgun (WGS) entry which is preliminary data.</text>
</comment>